<keyword evidence="2" id="KW-1185">Reference proteome</keyword>
<accession>A0A2Z4IH54</accession>
<protein>
    <submittedName>
        <fullName evidence="1">Toxin-antitoxin system antitoxin subunit</fullName>
    </submittedName>
</protein>
<dbReference type="Pfam" id="PF08780">
    <property type="entry name" value="NTase_sub_bind"/>
    <property type="match status" value="1"/>
</dbReference>
<dbReference type="RefSeq" id="WP_112783196.1">
    <property type="nucleotide sequence ID" value="NZ_CP030041.1"/>
</dbReference>
<evidence type="ECO:0000313" key="1">
    <source>
        <dbReference type="EMBL" id="AWW29798.1"/>
    </source>
</evidence>
<evidence type="ECO:0000313" key="2">
    <source>
        <dbReference type="Proteomes" id="UP000248688"/>
    </source>
</evidence>
<dbReference type="AlphaFoldDB" id="A0A2Z4IH54"/>
<dbReference type="InterPro" id="IPR010235">
    <property type="entry name" value="HepT"/>
</dbReference>
<dbReference type="Gene3D" id="1.20.120.330">
    <property type="entry name" value="Nucleotidyltransferases domain 2"/>
    <property type="match status" value="1"/>
</dbReference>
<sequence length="138" mass="16060">MKTQPLSCEQCFGNFQESLTELQEVIEEINLKGISQKNEQHLHRSFELTHELALNAMTAFFKQQGRPSYSGSRDITLDAFNEELIDDGKGWLDMIICRIKATPVYTEDVQNKVTQNILKNYIHLFENFEKKMNMTLNL</sequence>
<organism evidence="1 2">
    <name type="scientific">Echinicola strongylocentroti</name>
    <dbReference type="NCBI Taxonomy" id="1795355"/>
    <lineage>
        <taxon>Bacteria</taxon>
        <taxon>Pseudomonadati</taxon>
        <taxon>Bacteroidota</taxon>
        <taxon>Cytophagia</taxon>
        <taxon>Cytophagales</taxon>
        <taxon>Cyclobacteriaceae</taxon>
        <taxon>Echinicola</taxon>
    </lineage>
</organism>
<proteinExistence type="predicted"/>
<dbReference type="Proteomes" id="UP000248688">
    <property type="component" value="Chromosome"/>
</dbReference>
<dbReference type="KEGG" id="est:DN752_06505"/>
<dbReference type="SUPFAM" id="SSF81593">
    <property type="entry name" value="Nucleotidyltransferase substrate binding subunit/domain"/>
    <property type="match status" value="1"/>
</dbReference>
<dbReference type="OrthoDB" id="9810452at2"/>
<name>A0A2Z4IH54_9BACT</name>
<gene>
    <name evidence="1" type="ORF">DN752_06505</name>
</gene>
<dbReference type="EMBL" id="CP030041">
    <property type="protein sequence ID" value="AWW29798.1"/>
    <property type="molecule type" value="Genomic_DNA"/>
</dbReference>
<reference evidence="1 2" key="1">
    <citation type="submission" date="2018-06" db="EMBL/GenBank/DDBJ databases">
        <title>Echinicola strongylocentroti sp. nov., isolated from a sea urchin Strongylocentrotus intermedius.</title>
        <authorList>
            <person name="Bae S.S."/>
        </authorList>
    </citation>
    <scope>NUCLEOTIDE SEQUENCE [LARGE SCALE GENOMIC DNA]</scope>
    <source>
        <strain evidence="1 2">MEBiC08714</strain>
    </source>
</reference>